<reference evidence="4" key="1">
    <citation type="journal article" date="2014" name="Int. J. Syst. Evol. Microbiol.">
        <title>Complete genome sequence of Corynebacterium casei LMG S-19264T (=DSM 44701T), isolated from a smear-ripened cheese.</title>
        <authorList>
            <consortium name="US DOE Joint Genome Institute (JGI-PGF)"/>
            <person name="Walter F."/>
            <person name="Albersmeier A."/>
            <person name="Kalinowski J."/>
            <person name="Ruckert C."/>
        </authorList>
    </citation>
    <scope>NUCLEOTIDE SEQUENCE</scope>
    <source>
        <strain evidence="4">CGMCC 1.15760</strain>
    </source>
</reference>
<reference evidence="4" key="2">
    <citation type="submission" date="2020-09" db="EMBL/GenBank/DDBJ databases">
        <authorList>
            <person name="Sun Q."/>
            <person name="Zhou Y."/>
        </authorList>
    </citation>
    <scope>NUCLEOTIDE SEQUENCE</scope>
    <source>
        <strain evidence="4">CGMCC 1.15760</strain>
    </source>
</reference>
<evidence type="ECO:0000256" key="2">
    <source>
        <dbReference type="ARBA" id="ARBA00022977"/>
    </source>
</evidence>
<dbReference type="CDD" id="cd00564">
    <property type="entry name" value="TMP_TenI"/>
    <property type="match status" value="1"/>
</dbReference>
<dbReference type="GO" id="GO:0004789">
    <property type="term" value="F:thiamine-phosphate diphosphorylase activity"/>
    <property type="evidence" value="ECO:0007669"/>
    <property type="project" value="TreeGrafter"/>
</dbReference>
<dbReference type="SUPFAM" id="SSF51391">
    <property type="entry name" value="Thiamin phosphate synthase"/>
    <property type="match status" value="1"/>
</dbReference>
<feature type="domain" description="Thiamine phosphate synthase/TenI" evidence="3">
    <location>
        <begin position="21"/>
        <end position="172"/>
    </location>
</feature>
<dbReference type="AlphaFoldDB" id="A0A917G6K9"/>
<keyword evidence="2" id="KW-0784">Thiamine biosynthesis</keyword>
<dbReference type="PANTHER" id="PTHR20857">
    <property type="entry name" value="THIAMINE-PHOSPHATE PYROPHOSPHORYLASE"/>
    <property type="match status" value="1"/>
</dbReference>
<dbReference type="GO" id="GO:0005737">
    <property type="term" value="C:cytoplasm"/>
    <property type="evidence" value="ECO:0007669"/>
    <property type="project" value="TreeGrafter"/>
</dbReference>
<organism evidence="4 5">
    <name type="scientific">Lysinibacillus alkalisoli</name>
    <dbReference type="NCBI Taxonomy" id="1911548"/>
    <lineage>
        <taxon>Bacteria</taxon>
        <taxon>Bacillati</taxon>
        <taxon>Bacillota</taxon>
        <taxon>Bacilli</taxon>
        <taxon>Bacillales</taxon>
        <taxon>Bacillaceae</taxon>
        <taxon>Lysinibacillus</taxon>
    </lineage>
</organism>
<proteinExistence type="predicted"/>
<keyword evidence="5" id="KW-1185">Reference proteome</keyword>
<dbReference type="InterPro" id="IPR022998">
    <property type="entry name" value="ThiamineP_synth_TenI"/>
</dbReference>
<name>A0A917G6K9_9BACI</name>
<comment type="caution">
    <text evidence="4">The sequence shown here is derived from an EMBL/GenBank/DDBJ whole genome shotgun (WGS) entry which is preliminary data.</text>
</comment>
<accession>A0A917G6K9</accession>
<sequence length="176" mass="19102">MIHAITSGQGLGKQQLINIKTVAEKVDAVVIREKHLSIQEIEQGIIQLLALGVERCKLILHTHVTLAQKYALLGCHFAAGEVPLHKPPSLLYGQSTHNLTEVKKSEIDGMDYIYYSPIFPTTSKPHAQGQGLANLAKICQQTTLPVIALGGVTTHRIPAIYASGAKGYASISLFFH</sequence>
<dbReference type="RefSeq" id="WP_188614945.1">
    <property type="nucleotide sequence ID" value="NZ_BMJT01000006.1"/>
</dbReference>
<comment type="pathway">
    <text evidence="1">Cofactor biosynthesis; thiamine diphosphate biosynthesis.</text>
</comment>
<evidence type="ECO:0000313" key="5">
    <source>
        <dbReference type="Proteomes" id="UP000616608"/>
    </source>
</evidence>
<protein>
    <submittedName>
        <fullName evidence="4">Thiazole tautomerase</fullName>
    </submittedName>
</protein>
<dbReference type="GO" id="GO:0009228">
    <property type="term" value="P:thiamine biosynthetic process"/>
    <property type="evidence" value="ECO:0007669"/>
    <property type="project" value="UniProtKB-KW"/>
</dbReference>
<evidence type="ECO:0000313" key="4">
    <source>
        <dbReference type="EMBL" id="GGG25671.1"/>
    </source>
</evidence>
<gene>
    <name evidence="4" type="primary">tenI</name>
    <name evidence="4" type="ORF">GCM10007425_20360</name>
</gene>
<dbReference type="Pfam" id="PF02581">
    <property type="entry name" value="TMP-TENI"/>
    <property type="match status" value="1"/>
</dbReference>
<dbReference type="PANTHER" id="PTHR20857:SF15">
    <property type="entry name" value="THIAMINE-PHOSPHATE SYNTHASE"/>
    <property type="match status" value="1"/>
</dbReference>
<evidence type="ECO:0000259" key="3">
    <source>
        <dbReference type="Pfam" id="PF02581"/>
    </source>
</evidence>
<dbReference type="Proteomes" id="UP000616608">
    <property type="component" value="Unassembled WGS sequence"/>
</dbReference>
<dbReference type="InterPro" id="IPR013785">
    <property type="entry name" value="Aldolase_TIM"/>
</dbReference>
<dbReference type="EMBL" id="BMJT01000006">
    <property type="protein sequence ID" value="GGG25671.1"/>
    <property type="molecule type" value="Genomic_DNA"/>
</dbReference>
<dbReference type="InterPro" id="IPR036206">
    <property type="entry name" value="ThiamineP_synth_sf"/>
</dbReference>
<evidence type="ECO:0000256" key="1">
    <source>
        <dbReference type="ARBA" id="ARBA00004948"/>
    </source>
</evidence>
<dbReference type="Gene3D" id="3.20.20.70">
    <property type="entry name" value="Aldolase class I"/>
    <property type="match status" value="1"/>
</dbReference>